<sequence>MVQVSTLATLAVAVVGVHSFGAKCPDNKCAQKATPYCSSYLGVPAGKTVTSTTTSTTTVIVTKYTNTKNVRGKPTTITTTITVPKTEKTTVTSTSATETQSTVTVAPTCKAPTVIPDVPSELDPEGILLKRQNHSYGQPYGQPAKPTKPACMNSYKERADVTKACKCLSIKPSVTTVKKTATITQTSTVKKCKEITTAPTVTSTTTIEKGKTTKTETTTTILIKTLDPTTVTEGPIAIPTSFNIVSSNAQFAFGNAPGPVIPNGLYATIDPVTEGGPVGQQQPIDFAQAIAQLATVFSLGEDGALTIGDDQGTFEQTAFFTTGEVLDVTGGDNDPLLITYGADADQTKPVSCVIAANEDGTCGLTCTGSGFAPEVQYICGLDKSFYIGSGQDAESGDATCFAFSPLVVDAASVTIELPETGDLPDLGDIPDLTSGGGAVLKKIAQQTVDKSVHSYGRRI</sequence>
<name>A0A9Q8LIX8_PASFU</name>
<evidence type="ECO:0000313" key="2">
    <source>
        <dbReference type="EMBL" id="UJO18486.1"/>
    </source>
</evidence>
<dbReference type="AlphaFoldDB" id="A0A9Q8LIX8"/>
<dbReference type="KEGG" id="ffu:CLAFUR5_07161"/>
<dbReference type="Proteomes" id="UP000756132">
    <property type="component" value="Chromosome 6"/>
</dbReference>
<dbReference type="OrthoDB" id="10613602at2759"/>
<keyword evidence="3" id="KW-1185">Reference proteome</keyword>
<reference evidence="2" key="2">
    <citation type="journal article" date="2022" name="Microb. Genom.">
        <title>A chromosome-scale genome assembly of the tomato pathogen Cladosporium fulvum reveals a compartmentalized genome architecture and the presence of a dispensable chromosome.</title>
        <authorList>
            <person name="Zaccaron A.Z."/>
            <person name="Chen L.H."/>
            <person name="Samaras A."/>
            <person name="Stergiopoulos I."/>
        </authorList>
    </citation>
    <scope>NUCLEOTIDE SEQUENCE</scope>
    <source>
        <strain evidence="2">Race5_Kim</strain>
    </source>
</reference>
<organism evidence="2 3">
    <name type="scientific">Passalora fulva</name>
    <name type="common">Tomato leaf mold</name>
    <name type="synonym">Cladosporium fulvum</name>
    <dbReference type="NCBI Taxonomy" id="5499"/>
    <lineage>
        <taxon>Eukaryota</taxon>
        <taxon>Fungi</taxon>
        <taxon>Dikarya</taxon>
        <taxon>Ascomycota</taxon>
        <taxon>Pezizomycotina</taxon>
        <taxon>Dothideomycetes</taxon>
        <taxon>Dothideomycetidae</taxon>
        <taxon>Mycosphaerellales</taxon>
        <taxon>Mycosphaerellaceae</taxon>
        <taxon>Fulvia</taxon>
    </lineage>
</organism>
<evidence type="ECO:0000256" key="1">
    <source>
        <dbReference type="SAM" id="SignalP"/>
    </source>
</evidence>
<evidence type="ECO:0000313" key="3">
    <source>
        <dbReference type="Proteomes" id="UP000756132"/>
    </source>
</evidence>
<keyword evidence="1" id="KW-0732">Signal</keyword>
<feature type="chain" id="PRO_5040515220" evidence="1">
    <location>
        <begin position="20"/>
        <end position="459"/>
    </location>
</feature>
<dbReference type="GeneID" id="71987039"/>
<reference evidence="2" key="1">
    <citation type="submission" date="2021-12" db="EMBL/GenBank/DDBJ databases">
        <authorList>
            <person name="Zaccaron A."/>
            <person name="Stergiopoulos I."/>
        </authorList>
    </citation>
    <scope>NUCLEOTIDE SEQUENCE</scope>
    <source>
        <strain evidence="2">Race5_Kim</strain>
    </source>
</reference>
<gene>
    <name evidence="2" type="ORF">CLAFUR5_07161</name>
</gene>
<feature type="signal peptide" evidence="1">
    <location>
        <begin position="1"/>
        <end position="19"/>
    </location>
</feature>
<dbReference type="RefSeq" id="XP_047762852.1">
    <property type="nucleotide sequence ID" value="XM_047906309.1"/>
</dbReference>
<proteinExistence type="predicted"/>
<protein>
    <submittedName>
        <fullName evidence="2">Uncharacterized protein</fullName>
    </submittedName>
</protein>
<dbReference type="EMBL" id="CP090168">
    <property type="protein sequence ID" value="UJO18486.1"/>
    <property type="molecule type" value="Genomic_DNA"/>
</dbReference>
<accession>A0A9Q8LIX8</accession>